<evidence type="ECO:0000256" key="5">
    <source>
        <dbReference type="ARBA" id="ARBA00054626"/>
    </source>
</evidence>
<dbReference type="InterPro" id="IPR005119">
    <property type="entry name" value="LysR_subst-bd"/>
</dbReference>
<dbReference type="InterPro" id="IPR000847">
    <property type="entry name" value="LysR_HTH_N"/>
</dbReference>
<dbReference type="FunFam" id="1.10.10.10:FF:000001">
    <property type="entry name" value="LysR family transcriptional regulator"/>
    <property type="match status" value="1"/>
</dbReference>
<organism evidence="9 10">
    <name type="scientific">Pararhizobium antarcticum</name>
    <dbReference type="NCBI Taxonomy" id="1798805"/>
    <lineage>
        <taxon>Bacteria</taxon>
        <taxon>Pseudomonadati</taxon>
        <taxon>Pseudomonadota</taxon>
        <taxon>Alphaproteobacteria</taxon>
        <taxon>Hyphomicrobiales</taxon>
        <taxon>Rhizobiaceae</taxon>
        <taxon>Rhizobium/Agrobacterium group</taxon>
        <taxon>Pararhizobium</taxon>
    </lineage>
</organism>
<dbReference type="PANTHER" id="PTHR30537">
    <property type="entry name" value="HTH-TYPE TRANSCRIPTIONAL REGULATOR"/>
    <property type="match status" value="1"/>
</dbReference>
<protein>
    <recommendedName>
        <fullName evidence="6">HTH-type transcriptional regulator TtuA</fullName>
    </recommendedName>
    <alternativeName>
        <fullName evidence="7">Tartrate utilization transcriptional regulator</fullName>
    </alternativeName>
</protein>
<keyword evidence="3" id="KW-0238">DNA-binding</keyword>
<gene>
    <name evidence="9" type="ORF">AX760_15500</name>
</gene>
<name>A0A657LUW6_9HYPH</name>
<dbReference type="InterPro" id="IPR036388">
    <property type="entry name" value="WH-like_DNA-bd_sf"/>
</dbReference>
<keyword evidence="10" id="KW-1185">Reference proteome</keyword>
<evidence type="ECO:0000256" key="6">
    <source>
        <dbReference type="ARBA" id="ARBA00067332"/>
    </source>
</evidence>
<evidence type="ECO:0000259" key="8">
    <source>
        <dbReference type="PROSITE" id="PS50931"/>
    </source>
</evidence>
<dbReference type="OrthoDB" id="9786526at2"/>
<dbReference type="GO" id="GO:0006351">
    <property type="term" value="P:DNA-templated transcription"/>
    <property type="evidence" value="ECO:0007669"/>
    <property type="project" value="TreeGrafter"/>
</dbReference>
<dbReference type="EMBL" id="LSRP01000079">
    <property type="protein sequence ID" value="OJF97940.1"/>
    <property type="molecule type" value="Genomic_DNA"/>
</dbReference>
<accession>A0A657LUW6</accession>
<keyword evidence="4" id="KW-0804">Transcription</keyword>
<dbReference type="Gene3D" id="1.10.10.10">
    <property type="entry name" value="Winged helix-like DNA-binding domain superfamily/Winged helix DNA-binding domain"/>
    <property type="match status" value="1"/>
</dbReference>
<feature type="domain" description="HTH lysR-type" evidence="8">
    <location>
        <begin position="1"/>
        <end position="59"/>
    </location>
</feature>
<evidence type="ECO:0000313" key="10">
    <source>
        <dbReference type="Proteomes" id="UP000182661"/>
    </source>
</evidence>
<sequence length="315" mass="34655">MQDLNDLALFAAVVKHKGFSAAARALNIPKSKLSKHVARLEQQLDVRLLERSTRKLRVTDIGQAFYERCEVILAGVEAAEAVVATAKSEPAGLVRLACPNGFSPMIAHIMPAFHRAYPGIRVLITTTNRRIDLVEERFDIALRARDELDTDNQMIVRKLGAGRNHLAASPELLSRLGPVTIDTLGRLPTLSMNEQHATDTWSLFHQDGSSREIVHMPVIGCSDFGVIEQAAIDGIGIAMLPHHIVQRGFRTGALVPVLPEWMSKEVIVHLVFTSRHGILPAVRALIDHLAQALPDALARCTEVEPRQTTLLRAAE</sequence>
<dbReference type="SUPFAM" id="SSF46785">
    <property type="entry name" value="Winged helix' DNA-binding domain"/>
    <property type="match status" value="1"/>
</dbReference>
<dbReference type="Pfam" id="PF00126">
    <property type="entry name" value="HTH_1"/>
    <property type="match status" value="1"/>
</dbReference>
<dbReference type="GO" id="GO:0003700">
    <property type="term" value="F:DNA-binding transcription factor activity"/>
    <property type="evidence" value="ECO:0007669"/>
    <property type="project" value="InterPro"/>
</dbReference>
<dbReference type="InterPro" id="IPR036390">
    <property type="entry name" value="WH_DNA-bd_sf"/>
</dbReference>
<dbReference type="PROSITE" id="PS50931">
    <property type="entry name" value="HTH_LYSR"/>
    <property type="match status" value="1"/>
</dbReference>
<dbReference type="Pfam" id="PF03466">
    <property type="entry name" value="LysR_substrate"/>
    <property type="match status" value="1"/>
</dbReference>
<evidence type="ECO:0000256" key="4">
    <source>
        <dbReference type="ARBA" id="ARBA00023163"/>
    </source>
</evidence>
<dbReference type="PANTHER" id="PTHR30537:SF31">
    <property type="entry name" value="TRANSCRIPTIONAL REGULATOR, LYSR FAMILY"/>
    <property type="match status" value="1"/>
</dbReference>
<proteinExistence type="inferred from homology"/>
<evidence type="ECO:0000256" key="1">
    <source>
        <dbReference type="ARBA" id="ARBA00009437"/>
    </source>
</evidence>
<dbReference type="AlphaFoldDB" id="A0A657LUW6"/>
<dbReference type="SUPFAM" id="SSF53850">
    <property type="entry name" value="Periplasmic binding protein-like II"/>
    <property type="match status" value="1"/>
</dbReference>
<comment type="caution">
    <text evidence="9">The sequence shown here is derived from an EMBL/GenBank/DDBJ whole genome shotgun (WGS) entry which is preliminary data.</text>
</comment>
<comment type="similarity">
    <text evidence="1">Belongs to the LysR transcriptional regulatory family.</text>
</comment>
<dbReference type="RefSeq" id="WP_071832814.1">
    <property type="nucleotide sequence ID" value="NZ_LSRP01000079.1"/>
</dbReference>
<evidence type="ECO:0000256" key="7">
    <source>
        <dbReference type="ARBA" id="ARBA00083243"/>
    </source>
</evidence>
<evidence type="ECO:0000256" key="2">
    <source>
        <dbReference type="ARBA" id="ARBA00023015"/>
    </source>
</evidence>
<evidence type="ECO:0000313" key="9">
    <source>
        <dbReference type="EMBL" id="OJF97940.1"/>
    </source>
</evidence>
<dbReference type="InterPro" id="IPR058163">
    <property type="entry name" value="LysR-type_TF_proteobact-type"/>
</dbReference>
<reference evidence="9 10" key="1">
    <citation type="submission" date="2016-02" db="EMBL/GenBank/DDBJ databases">
        <title>Genome sequencing of a beta-galactosidase producing bacteria Rhizobium sp. 59.</title>
        <authorList>
            <person name="Wang D."/>
            <person name="Kot W."/>
            <person name="Qin Y."/>
            <person name="Hansen L."/>
            <person name="Naqvi K."/>
            <person name="Rensing C."/>
        </authorList>
    </citation>
    <scope>NUCLEOTIDE SEQUENCE [LARGE SCALE GENOMIC DNA]</scope>
    <source>
        <strain evidence="9 10">59</strain>
    </source>
</reference>
<comment type="function">
    <text evidence="5">Transcriptional regulator of the ttuABCDE tartrate utilization operon.</text>
</comment>
<keyword evidence="2" id="KW-0805">Transcription regulation</keyword>
<evidence type="ECO:0000256" key="3">
    <source>
        <dbReference type="ARBA" id="ARBA00023125"/>
    </source>
</evidence>
<dbReference type="Gene3D" id="3.40.190.290">
    <property type="match status" value="1"/>
</dbReference>
<dbReference type="GO" id="GO:0043565">
    <property type="term" value="F:sequence-specific DNA binding"/>
    <property type="evidence" value="ECO:0007669"/>
    <property type="project" value="TreeGrafter"/>
</dbReference>
<dbReference type="Proteomes" id="UP000182661">
    <property type="component" value="Unassembled WGS sequence"/>
</dbReference>